<name>A0A849L4I3_9RHOB</name>
<dbReference type="PIRSF" id="PIRSF031796">
    <property type="entry name" value="UPC031796"/>
    <property type="match status" value="1"/>
</dbReference>
<dbReference type="Proteomes" id="UP000572377">
    <property type="component" value="Unassembled WGS sequence"/>
</dbReference>
<dbReference type="InterPro" id="IPR011335">
    <property type="entry name" value="Restrct_endonuc-II-like"/>
</dbReference>
<gene>
    <name evidence="1" type="ORF">HMH01_12905</name>
</gene>
<dbReference type="EMBL" id="JABFBC010000002">
    <property type="protein sequence ID" value="NNU81338.1"/>
    <property type="molecule type" value="Genomic_DNA"/>
</dbReference>
<dbReference type="RefSeq" id="WP_171326185.1">
    <property type="nucleotide sequence ID" value="NZ_JABFBC010000002.1"/>
</dbReference>
<dbReference type="SUPFAM" id="SSF52980">
    <property type="entry name" value="Restriction endonuclease-like"/>
    <property type="match status" value="1"/>
</dbReference>
<dbReference type="Pfam" id="PF06319">
    <property type="entry name" value="MmcB-like"/>
    <property type="match status" value="1"/>
</dbReference>
<dbReference type="AlphaFoldDB" id="A0A849L4I3"/>
<evidence type="ECO:0000313" key="1">
    <source>
        <dbReference type="EMBL" id="NNU81338.1"/>
    </source>
</evidence>
<evidence type="ECO:0000313" key="2">
    <source>
        <dbReference type="Proteomes" id="UP000572377"/>
    </source>
</evidence>
<sequence length="149" mass="16489">MQDRPQPGQLLARGVGRHLESLGFSSLFEFVPSRGLRVDVMAVGPRGELWVVECKSCRADFRADAKWHGYLDWCDRFFWAVDADFPLDLLPEGTGLILADPWDAQILRLGPETPLAAARRKAMLLKIARTGADRLRRLSEAALSAAASA</sequence>
<reference evidence="1 2" key="1">
    <citation type="submission" date="2020-05" db="EMBL/GenBank/DDBJ databases">
        <title>Gimesia benthica sp. nov., a novel planctomycete isolated from a deep-sea water sample of the Northwest Indian Ocean.</title>
        <authorList>
            <person name="Wang J."/>
            <person name="Ruan C."/>
            <person name="Song L."/>
            <person name="Zhu Y."/>
            <person name="Li A."/>
            <person name="Zheng X."/>
            <person name="Wang L."/>
            <person name="Lu Z."/>
            <person name="Huang Y."/>
            <person name="Du W."/>
            <person name="Zhou Y."/>
            <person name="Huang L."/>
            <person name="Dai X."/>
        </authorList>
    </citation>
    <scope>NUCLEOTIDE SEQUENCE [LARGE SCALE GENOMIC DNA]</scope>
    <source>
        <strain evidence="1 2">YYQ-30</strain>
    </source>
</reference>
<organism evidence="1 2">
    <name type="scientific">Halovulum dunhuangense</name>
    <dbReference type="NCBI Taxonomy" id="1505036"/>
    <lineage>
        <taxon>Bacteria</taxon>
        <taxon>Pseudomonadati</taxon>
        <taxon>Pseudomonadota</taxon>
        <taxon>Alphaproteobacteria</taxon>
        <taxon>Rhodobacterales</taxon>
        <taxon>Paracoccaceae</taxon>
        <taxon>Halovulum</taxon>
    </lineage>
</organism>
<accession>A0A849L4I3</accession>
<keyword evidence="2" id="KW-1185">Reference proteome</keyword>
<comment type="caution">
    <text evidence="1">The sequence shown here is derived from an EMBL/GenBank/DDBJ whole genome shotgun (WGS) entry which is preliminary data.</text>
</comment>
<dbReference type="InterPro" id="IPR009394">
    <property type="entry name" value="MmcB-like"/>
</dbReference>
<proteinExistence type="predicted"/>
<protein>
    <submittedName>
        <fullName evidence="1">MmcB family DNA repair protein</fullName>
    </submittedName>
</protein>